<evidence type="ECO:0000259" key="3">
    <source>
        <dbReference type="Pfam" id="PF01370"/>
    </source>
</evidence>
<dbReference type="AlphaFoldDB" id="A0A562PRJ3"/>
<evidence type="ECO:0000313" key="4">
    <source>
        <dbReference type="EMBL" id="TWI47029.1"/>
    </source>
</evidence>
<comment type="pathway">
    <text evidence="1">Bacterial outer membrane biogenesis; LPS O-antigen biosynthesis.</text>
</comment>
<keyword evidence="5" id="KW-1185">Reference proteome</keyword>
<dbReference type="PANTHER" id="PTHR43000">
    <property type="entry name" value="DTDP-D-GLUCOSE 4,6-DEHYDRATASE-RELATED"/>
    <property type="match status" value="1"/>
</dbReference>
<dbReference type="EMBL" id="VLKY01000027">
    <property type="protein sequence ID" value="TWI47029.1"/>
    <property type="molecule type" value="Genomic_DNA"/>
</dbReference>
<dbReference type="InterPro" id="IPR036291">
    <property type="entry name" value="NAD(P)-bd_dom_sf"/>
</dbReference>
<evidence type="ECO:0000313" key="5">
    <source>
        <dbReference type="Proteomes" id="UP000316905"/>
    </source>
</evidence>
<feature type="domain" description="NAD-dependent epimerase/dehydratase" evidence="3">
    <location>
        <begin position="13"/>
        <end position="229"/>
    </location>
</feature>
<dbReference type="Pfam" id="PF01370">
    <property type="entry name" value="Epimerase"/>
    <property type="match status" value="1"/>
</dbReference>
<evidence type="ECO:0000256" key="1">
    <source>
        <dbReference type="ARBA" id="ARBA00005125"/>
    </source>
</evidence>
<protein>
    <submittedName>
        <fullName evidence="4">Nucleoside-diphosphate-sugar epimerase</fullName>
    </submittedName>
</protein>
<reference evidence="4 5" key="1">
    <citation type="journal article" date="2015" name="Stand. Genomic Sci.">
        <title>Genomic Encyclopedia of Bacterial and Archaeal Type Strains, Phase III: the genomes of soil and plant-associated and newly described type strains.</title>
        <authorList>
            <person name="Whitman W.B."/>
            <person name="Woyke T."/>
            <person name="Klenk H.P."/>
            <person name="Zhou Y."/>
            <person name="Lilburn T.G."/>
            <person name="Beck B.J."/>
            <person name="De Vos P."/>
            <person name="Vandamme P."/>
            <person name="Eisen J.A."/>
            <person name="Garrity G."/>
            <person name="Hugenholtz P."/>
            <person name="Kyrpides N.C."/>
        </authorList>
    </citation>
    <scope>NUCLEOTIDE SEQUENCE [LARGE SCALE GENOMIC DNA]</scope>
    <source>
        <strain evidence="4 5">CGMCC 1.6858</strain>
    </source>
</reference>
<dbReference type="Proteomes" id="UP000316905">
    <property type="component" value="Unassembled WGS sequence"/>
</dbReference>
<dbReference type="InterPro" id="IPR001509">
    <property type="entry name" value="Epimerase_deHydtase"/>
</dbReference>
<evidence type="ECO:0000256" key="2">
    <source>
        <dbReference type="ARBA" id="ARBA00007637"/>
    </source>
</evidence>
<comment type="similarity">
    <text evidence="2">Belongs to the NAD(P)-dependent epimerase/dehydratase family.</text>
</comment>
<accession>A0A562PRJ3</accession>
<comment type="caution">
    <text evidence="4">The sequence shown here is derived from an EMBL/GenBank/DDBJ whole genome shotgun (WGS) entry which is preliminary data.</text>
</comment>
<dbReference type="Gene3D" id="3.40.50.720">
    <property type="entry name" value="NAD(P)-binding Rossmann-like Domain"/>
    <property type="match status" value="1"/>
</dbReference>
<organism evidence="4 5">
    <name type="scientific">Pseudomonas duriflava</name>
    <dbReference type="NCBI Taxonomy" id="459528"/>
    <lineage>
        <taxon>Bacteria</taxon>
        <taxon>Pseudomonadati</taxon>
        <taxon>Pseudomonadota</taxon>
        <taxon>Gammaproteobacteria</taxon>
        <taxon>Pseudomonadales</taxon>
        <taxon>Pseudomonadaceae</taxon>
        <taxon>Pseudomonas</taxon>
    </lineage>
</organism>
<sequence>MQQEAVITRREGVLVTGASGFVGKALVNSLLRQRIPVRMVVRRAANPGFDEWVRDIHGETVWDGAFDGIDTVVHVAARVHIMRGSSEGSEVEFHRVNVAGTLNLACQAVASGVKRFIFLSSIKVNGDFTQPGVPFRATDTPCPSDAYARTKQQAEFELLRLAERTGLEVVIIRPPLIYGPGVKANFRNMLKWVAAGIPLPLGAIHNRRSLVALENLLDLIDVCRTHPAAPGQIFLVSDGEDFSTTELLQILANSMSRPARLIPVSERWLIGLARACGYEDMAVRLCSSLQVDLEHTHDTLGWTPPMQARKSLSRVARAYLEARQ</sequence>
<dbReference type="RefSeq" id="WP_244309361.1">
    <property type="nucleotide sequence ID" value="NZ_VLKY01000027.1"/>
</dbReference>
<gene>
    <name evidence="4" type="ORF">IQ22_04412</name>
</gene>
<proteinExistence type="inferred from homology"/>
<name>A0A562PRJ3_9PSED</name>
<dbReference type="SUPFAM" id="SSF51735">
    <property type="entry name" value="NAD(P)-binding Rossmann-fold domains"/>
    <property type="match status" value="1"/>
</dbReference>